<feature type="compositionally biased region" description="Polar residues" evidence="8">
    <location>
        <begin position="178"/>
        <end position="219"/>
    </location>
</feature>
<name>A0A261ETN7_9BIFI</name>
<keyword evidence="2" id="KW-0227">DNA damage</keyword>
<dbReference type="PRINTS" id="PR00726">
    <property type="entry name" value="LEXASERPTASE"/>
</dbReference>
<feature type="region of interest" description="Disordered" evidence="8">
    <location>
        <begin position="164"/>
        <end position="227"/>
    </location>
</feature>
<feature type="region of interest" description="Disordered" evidence="8">
    <location>
        <begin position="1"/>
        <end position="24"/>
    </location>
</feature>
<dbReference type="PANTHER" id="PTHR33516:SF2">
    <property type="entry name" value="LEXA REPRESSOR-RELATED"/>
    <property type="match status" value="1"/>
</dbReference>
<keyword evidence="4 7" id="KW-0068">Autocatalytic cleavage</keyword>
<dbReference type="InterPro" id="IPR015927">
    <property type="entry name" value="Peptidase_S24_S26A/B/C"/>
</dbReference>
<evidence type="ECO:0000256" key="7">
    <source>
        <dbReference type="RuleBase" id="RU003991"/>
    </source>
</evidence>
<dbReference type="CDD" id="cd06529">
    <property type="entry name" value="S24_LexA-like"/>
    <property type="match status" value="1"/>
</dbReference>
<evidence type="ECO:0000313" key="11">
    <source>
        <dbReference type="Proteomes" id="UP000216004"/>
    </source>
</evidence>
<dbReference type="GO" id="GO:0006281">
    <property type="term" value="P:DNA repair"/>
    <property type="evidence" value="ECO:0007669"/>
    <property type="project" value="UniProtKB-KW"/>
</dbReference>
<comment type="caution">
    <text evidence="10">The sequence shown here is derived from an EMBL/GenBank/DDBJ whole genome shotgun (WGS) entry which is preliminary data.</text>
</comment>
<keyword evidence="5" id="KW-0234">DNA repair</keyword>
<evidence type="ECO:0000256" key="6">
    <source>
        <dbReference type="ARBA" id="ARBA00023236"/>
    </source>
</evidence>
<dbReference type="OrthoDB" id="9787787at2"/>
<dbReference type="EMBL" id="MWWS01000004">
    <property type="protein sequence ID" value="OZG50016.1"/>
    <property type="molecule type" value="Genomic_DNA"/>
</dbReference>
<dbReference type="SUPFAM" id="SSF51306">
    <property type="entry name" value="LexA/Signal peptidase"/>
    <property type="match status" value="1"/>
</dbReference>
<dbReference type="InterPro" id="IPR006197">
    <property type="entry name" value="Peptidase_S24_LexA"/>
</dbReference>
<evidence type="ECO:0000256" key="1">
    <source>
        <dbReference type="ARBA" id="ARBA00007484"/>
    </source>
</evidence>
<evidence type="ECO:0000256" key="2">
    <source>
        <dbReference type="ARBA" id="ARBA00022763"/>
    </source>
</evidence>
<proteinExistence type="inferred from homology"/>
<dbReference type="AlphaFoldDB" id="A0A261ETN7"/>
<keyword evidence="11" id="KW-1185">Reference proteome</keyword>
<feature type="domain" description="Peptidase S24/S26A/S26B/S26C" evidence="9">
    <location>
        <begin position="42"/>
        <end position="154"/>
    </location>
</feature>
<reference evidence="10 11" key="1">
    <citation type="journal article" date="2017" name="BMC Genomics">
        <title>Comparative genomic and phylogenomic analyses of the Bifidobacteriaceae family.</title>
        <authorList>
            <person name="Lugli G.A."/>
            <person name="Milani C."/>
            <person name="Turroni F."/>
            <person name="Duranti S."/>
            <person name="Mancabelli L."/>
            <person name="Mangifesta M."/>
            <person name="Ferrario C."/>
            <person name="Modesto M."/>
            <person name="Mattarelli P."/>
            <person name="Jiri K."/>
            <person name="van Sinderen D."/>
            <person name="Ventura M."/>
        </authorList>
    </citation>
    <scope>NUCLEOTIDE SEQUENCE [LARGE SCALE GENOMIC DNA]</scope>
    <source>
        <strain evidence="10 11">DSM 22924</strain>
    </source>
</reference>
<evidence type="ECO:0000256" key="5">
    <source>
        <dbReference type="ARBA" id="ARBA00023204"/>
    </source>
</evidence>
<gene>
    <name evidence="10" type="ORF">BOCO_0533</name>
</gene>
<sequence>MVKYSKERSTASKQQGEIDPPSRVSAIYTPTAKPQLIPIALESVHAGFPSVAQDYFSGDFSFDEHVIVHPNSTFIVRVAGDSMTGAGIFDGDLVVVDRALLPIDGDVVIAVLDNELTLKRLRYNGQQTYLQAENPEYPDFHLQEGEELVIWGVVTGNYHWQRTDNNPHIGHTPAPHTTYPQPGHGSTRTQHITANSKQSQSAQTTNRSCAHSVTTSPYPSSEWGHHA</sequence>
<dbReference type="GO" id="GO:0006355">
    <property type="term" value="P:regulation of DNA-templated transcription"/>
    <property type="evidence" value="ECO:0007669"/>
    <property type="project" value="InterPro"/>
</dbReference>
<evidence type="ECO:0000259" key="9">
    <source>
        <dbReference type="Pfam" id="PF00717"/>
    </source>
</evidence>
<feature type="compositionally biased region" description="Basic and acidic residues" evidence="8">
    <location>
        <begin position="1"/>
        <end position="10"/>
    </location>
</feature>
<dbReference type="GO" id="GO:0016787">
    <property type="term" value="F:hydrolase activity"/>
    <property type="evidence" value="ECO:0007669"/>
    <property type="project" value="UniProtKB-KW"/>
</dbReference>
<dbReference type="InterPro" id="IPR036286">
    <property type="entry name" value="LexA/Signal_pep-like_sf"/>
</dbReference>
<dbReference type="PANTHER" id="PTHR33516">
    <property type="entry name" value="LEXA REPRESSOR"/>
    <property type="match status" value="1"/>
</dbReference>
<evidence type="ECO:0000256" key="8">
    <source>
        <dbReference type="SAM" id="MobiDB-lite"/>
    </source>
</evidence>
<dbReference type="Pfam" id="PF00717">
    <property type="entry name" value="Peptidase_S24"/>
    <property type="match status" value="1"/>
</dbReference>
<evidence type="ECO:0000256" key="4">
    <source>
        <dbReference type="ARBA" id="ARBA00022813"/>
    </source>
</evidence>
<evidence type="ECO:0000256" key="3">
    <source>
        <dbReference type="ARBA" id="ARBA00022801"/>
    </source>
</evidence>
<protein>
    <submittedName>
        <fullName evidence="10">DNA polymerase V subunit UmuD</fullName>
    </submittedName>
</protein>
<keyword evidence="6" id="KW-0742">SOS response</keyword>
<dbReference type="Gene3D" id="2.10.109.10">
    <property type="entry name" value="Umud Fragment, subunit A"/>
    <property type="match status" value="1"/>
</dbReference>
<organism evidence="10 11">
    <name type="scientific">Bombiscardovia coagulans</name>
    <dbReference type="NCBI Taxonomy" id="686666"/>
    <lineage>
        <taxon>Bacteria</taxon>
        <taxon>Bacillati</taxon>
        <taxon>Actinomycetota</taxon>
        <taxon>Actinomycetes</taxon>
        <taxon>Bifidobacteriales</taxon>
        <taxon>Bifidobacteriaceae</taxon>
        <taxon>Bombiscardovia</taxon>
    </lineage>
</organism>
<comment type="similarity">
    <text evidence="1 7">Belongs to the peptidase S24 family.</text>
</comment>
<dbReference type="Proteomes" id="UP000216004">
    <property type="component" value="Unassembled WGS sequence"/>
</dbReference>
<dbReference type="InterPro" id="IPR039418">
    <property type="entry name" value="LexA-like"/>
</dbReference>
<dbReference type="RefSeq" id="WP_094722557.1">
    <property type="nucleotide sequence ID" value="NZ_MWWS01000004.1"/>
</dbReference>
<dbReference type="GO" id="GO:0003677">
    <property type="term" value="F:DNA binding"/>
    <property type="evidence" value="ECO:0007669"/>
    <property type="project" value="InterPro"/>
</dbReference>
<accession>A0A261ETN7</accession>
<keyword evidence="3 7" id="KW-0378">Hydrolase</keyword>
<dbReference type="GO" id="GO:0009432">
    <property type="term" value="P:SOS response"/>
    <property type="evidence" value="ECO:0007669"/>
    <property type="project" value="UniProtKB-KW"/>
</dbReference>
<evidence type="ECO:0000313" key="10">
    <source>
        <dbReference type="EMBL" id="OZG50016.1"/>
    </source>
</evidence>
<dbReference type="InterPro" id="IPR050077">
    <property type="entry name" value="LexA_repressor"/>
</dbReference>
<dbReference type="NCBIfam" id="NF007621">
    <property type="entry name" value="PRK10276.1"/>
    <property type="match status" value="1"/>
</dbReference>